<evidence type="ECO:0000256" key="6">
    <source>
        <dbReference type="SAM" id="MobiDB-lite"/>
    </source>
</evidence>
<keyword evidence="5 7" id="KW-0472">Membrane</keyword>
<comment type="caution">
    <text evidence="9">The sequence shown here is derived from an EMBL/GenBank/DDBJ whole genome shotgun (WGS) entry which is preliminary data.</text>
</comment>
<comment type="subcellular location">
    <subcellularLocation>
        <location evidence="1">Cell membrane</location>
        <topology evidence="1">Single-pass membrane protein</topology>
    </subcellularLocation>
</comment>
<protein>
    <recommendedName>
        <fullName evidence="8">RsgI N-terminal anti-sigma domain-containing protein</fullName>
    </recommendedName>
</protein>
<keyword evidence="3 7" id="KW-0812">Transmembrane</keyword>
<evidence type="ECO:0000256" key="3">
    <source>
        <dbReference type="ARBA" id="ARBA00022692"/>
    </source>
</evidence>
<dbReference type="InterPro" id="IPR024449">
    <property type="entry name" value="Anti-sigma_RsgI_N"/>
</dbReference>
<evidence type="ECO:0000256" key="4">
    <source>
        <dbReference type="ARBA" id="ARBA00022989"/>
    </source>
</evidence>
<feature type="compositionally biased region" description="Low complexity" evidence="6">
    <location>
        <begin position="582"/>
        <end position="598"/>
    </location>
</feature>
<reference evidence="9" key="1">
    <citation type="submission" date="2017-11" db="EMBL/GenBank/DDBJ databases">
        <title>Three new genomes from thermophilic consortium.</title>
        <authorList>
            <person name="Quaggio R."/>
            <person name="Amgarten D."/>
            <person name="Setubal J.C."/>
        </authorList>
    </citation>
    <scope>NUCLEOTIDE SEQUENCE</scope>
    <source>
        <strain evidence="9">ZCTH01-B2</strain>
    </source>
</reference>
<dbReference type="InterPro" id="IPR055431">
    <property type="entry name" value="RsgI_M"/>
</dbReference>
<evidence type="ECO:0000256" key="2">
    <source>
        <dbReference type="ARBA" id="ARBA00022475"/>
    </source>
</evidence>
<evidence type="ECO:0000259" key="8">
    <source>
        <dbReference type="PROSITE" id="PS51849"/>
    </source>
</evidence>
<evidence type="ECO:0000256" key="5">
    <source>
        <dbReference type="ARBA" id="ARBA00023136"/>
    </source>
</evidence>
<dbReference type="EMBL" id="PIUK01000108">
    <property type="protein sequence ID" value="MBY6276780.1"/>
    <property type="molecule type" value="Genomic_DNA"/>
</dbReference>
<accession>A0A953I3E0</accession>
<evidence type="ECO:0000256" key="1">
    <source>
        <dbReference type="ARBA" id="ARBA00004162"/>
    </source>
</evidence>
<feature type="compositionally biased region" description="Low complexity" evidence="6">
    <location>
        <begin position="338"/>
        <end position="349"/>
    </location>
</feature>
<organism evidence="9 10">
    <name type="scientific">Symbiobacterium thermophilum</name>
    <dbReference type="NCBI Taxonomy" id="2734"/>
    <lineage>
        <taxon>Bacteria</taxon>
        <taxon>Bacillati</taxon>
        <taxon>Bacillota</taxon>
        <taxon>Clostridia</taxon>
        <taxon>Eubacteriales</taxon>
        <taxon>Symbiobacteriaceae</taxon>
        <taxon>Symbiobacterium</taxon>
    </lineage>
</organism>
<keyword evidence="4 7" id="KW-1133">Transmembrane helix</keyword>
<feature type="domain" description="RsgI N-terminal anti-sigma" evidence="8">
    <location>
        <begin position="9"/>
        <end position="57"/>
    </location>
</feature>
<feature type="compositionally biased region" description="Basic and acidic residues" evidence="6">
    <location>
        <begin position="291"/>
        <end position="306"/>
    </location>
</feature>
<dbReference type="PROSITE" id="PS51849">
    <property type="entry name" value="RSGI_N"/>
    <property type="match status" value="1"/>
</dbReference>
<name>A0A953I3E0_SYMTR</name>
<gene>
    <name evidence="9" type="ORF">CWE10_11320</name>
</gene>
<dbReference type="Pfam" id="PF23750">
    <property type="entry name" value="RsgI_M"/>
    <property type="match status" value="1"/>
</dbReference>
<proteinExistence type="predicted"/>
<feature type="region of interest" description="Disordered" evidence="6">
    <location>
        <begin position="272"/>
        <end position="609"/>
    </location>
</feature>
<dbReference type="Pfam" id="PF12791">
    <property type="entry name" value="RsgI_N"/>
    <property type="match status" value="1"/>
</dbReference>
<evidence type="ECO:0000313" key="9">
    <source>
        <dbReference type="EMBL" id="MBY6276780.1"/>
    </source>
</evidence>
<keyword evidence="2" id="KW-1003">Cell membrane</keyword>
<dbReference type="AlphaFoldDB" id="A0A953I3E0"/>
<evidence type="ECO:0000313" key="10">
    <source>
        <dbReference type="Proteomes" id="UP000732377"/>
    </source>
</evidence>
<feature type="compositionally biased region" description="Low complexity" evidence="6">
    <location>
        <begin position="277"/>
        <end position="288"/>
    </location>
</feature>
<feature type="compositionally biased region" description="Basic and acidic residues" evidence="6">
    <location>
        <begin position="321"/>
        <end position="337"/>
    </location>
</feature>
<dbReference type="GO" id="GO:0005886">
    <property type="term" value="C:plasma membrane"/>
    <property type="evidence" value="ECO:0007669"/>
    <property type="project" value="UniProtKB-SubCell"/>
</dbReference>
<feature type="transmembrane region" description="Helical" evidence="7">
    <location>
        <begin position="63"/>
        <end position="84"/>
    </location>
</feature>
<evidence type="ECO:0000256" key="7">
    <source>
        <dbReference type="SAM" id="Phobius"/>
    </source>
</evidence>
<sequence length="609" mass="61760">MHEEASHMQKGILLEVEGKTGIVLTPTGEFRRVPLPAEDPVVGDEILVPALDAGTGLRRWARIWAAAAAAVLLAVLAPVGYWHWSLAQPAALVMIDINPSIQLTVNGRRHVVEAEGLNADGQEVLDQIEWRRRPVEAVTRAIAAQAIRLGKLNPAAEDNAVVVAVAPLAGTGRSAGLTQSVVEQSRSALQFVVVQEAESQGAAPLAGVAVVQATPDEVEEARRQDLTVPRLIILEEVQADHPEVTADAIRDVPPGQFLKSLGIDPGEVFSRAEQRRAPAQPAATPAAAGDRGVHGRADDGREERHSNSWWNLWTGNSGKDSSGKGDRGKDKPGKDSPGKGNPGAANPGKSNPVKDGPGAANPGKSNPVKDGPGKDNPGKSNPVKDGPGAANPGKSNPVKDGPGAANPGKSNPVKDGPGKDNPGKSNPGKDGPGKDNPGKSNPVKDGPGKDNPGKSNPGKDGPGAANPGKSNPGKDGPGKDNPGKSNPGKDGPGKANPGKSNPGKDGPGKDSPGNGGAPQGDSKGSRLDDGRPGNAGKANAGKDGSDKGGPGKNGSANGRSARDDDGGDRPVQPGQPRPGQPGPAAEPAGAGKPGPAMPIRAEAHRSGGR</sequence>
<feature type="compositionally biased region" description="Low complexity" evidence="6">
    <location>
        <begin position="501"/>
        <end position="512"/>
    </location>
</feature>
<dbReference type="Proteomes" id="UP000732377">
    <property type="component" value="Unassembled WGS sequence"/>
</dbReference>